<evidence type="ECO:0000256" key="1">
    <source>
        <dbReference type="ARBA" id="ARBA00022630"/>
    </source>
</evidence>
<feature type="domain" description="FAD/NAD(P)-binding" evidence="3">
    <location>
        <begin position="7"/>
        <end position="304"/>
    </location>
</feature>
<reference evidence="4 5" key="1">
    <citation type="submission" date="2017-09" db="EMBL/GenBank/DDBJ databases">
        <title>Depth-based differentiation of microbial function through sediment-hosted aquifers and enrichment of novel symbionts in the deep terrestrial subsurface.</title>
        <authorList>
            <person name="Probst A.J."/>
            <person name="Ladd B."/>
            <person name="Jarett J.K."/>
            <person name="Geller-Mcgrath D.E."/>
            <person name="Sieber C.M."/>
            <person name="Emerson J.B."/>
            <person name="Anantharaman K."/>
            <person name="Thomas B.C."/>
            <person name="Malmstrom R."/>
            <person name="Stieglmeier M."/>
            <person name="Klingl A."/>
            <person name="Woyke T."/>
            <person name="Ryan C.M."/>
            <person name="Banfield J.F."/>
        </authorList>
    </citation>
    <scope>NUCLEOTIDE SEQUENCE [LARGE SCALE GENOMIC DNA]</scope>
    <source>
        <strain evidence="4">CG22_combo_CG10-13_8_21_14_all_38_20</strain>
    </source>
</reference>
<name>A0A2H0BU07_9BACT</name>
<dbReference type="Gene3D" id="3.50.50.60">
    <property type="entry name" value="FAD/NAD(P)-binding domain"/>
    <property type="match status" value="2"/>
</dbReference>
<accession>A0A2H0BU07</accession>
<dbReference type="Proteomes" id="UP000231246">
    <property type="component" value="Unassembled WGS sequence"/>
</dbReference>
<dbReference type="AlphaFoldDB" id="A0A2H0BU07"/>
<keyword evidence="1" id="KW-0285">Flavoprotein</keyword>
<evidence type="ECO:0000313" key="4">
    <source>
        <dbReference type="EMBL" id="PIP61175.1"/>
    </source>
</evidence>
<dbReference type="SUPFAM" id="SSF51905">
    <property type="entry name" value="FAD/NAD(P)-binding domain"/>
    <property type="match status" value="1"/>
</dbReference>
<evidence type="ECO:0000313" key="5">
    <source>
        <dbReference type="Proteomes" id="UP000231246"/>
    </source>
</evidence>
<gene>
    <name evidence="4" type="ORF">COW99_05270</name>
</gene>
<dbReference type="PRINTS" id="PR00368">
    <property type="entry name" value="FADPNR"/>
</dbReference>
<dbReference type="InterPro" id="IPR036188">
    <property type="entry name" value="FAD/NAD-bd_sf"/>
</dbReference>
<comment type="caution">
    <text evidence="4">The sequence shown here is derived from an EMBL/GenBank/DDBJ whole genome shotgun (WGS) entry which is preliminary data.</text>
</comment>
<keyword evidence="2" id="KW-0560">Oxidoreductase</keyword>
<dbReference type="PRINTS" id="PR00469">
    <property type="entry name" value="PNDRDTASEII"/>
</dbReference>
<protein>
    <submittedName>
        <fullName evidence="4">Thioredoxin reductase</fullName>
    </submittedName>
</protein>
<dbReference type="PANTHER" id="PTHR48105">
    <property type="entry name" value="THIOREDOXIN REDUCTASE 1-RELATED-RELATED"/>
    <property type="match status" value="1"/>
</dbReference>
<evidence type="ECO:0000259" key="3">
    <source>
        <dbReference type="Pfam" id="PF07992"/>
    </source>
</evidence>
<organism evidence="4 5">
    <name type="scientific">Candidatus Roizmanbacteria bacterium CG22_combo_CG10-13_8_21_14_all_38_20</name>
    <dbReference type="NCBI Taxonomy" id="1974862"/>
    <lineage>
        <taxon>Bacteria</taxon>
        <taxon>Candidatus Roizmaniibacteriota</taxon>
    </lineage>
</organism>
<dbReference type="Pfam" id="PF07992">
    <property type="entry name" value="Pyr_redox_2"/>
    <property type="match status" value="1"/>
</dbReference>
<evidence type="ECO:0000256" key="2">
    <source>
        <dbReference type="ARBA" id="ARBA00023002"/>
    </source>
</evidence>
<dbReference type="EMBL" id="PCTA01000033">
    <property type="protein sequence ID" value="PIP61175.1"/>
    <property type="molecule type" value="Genomic_DNA"/>
</dbReference>
<proteinExistence type="predicted"/>
<dbReference type="InterPro" id="IPR050097">
    <property type="entry name" value="Ferredoxin-NADP_redctase_2"/>
</dbReference>
<dbReference type="GO" id="GO:0016491">
    <property type="term" value="F:oxidoreductase activity"/>
    <property type="evidence" value="ECO:0007669"/>
    <property type="project" value="UniProtKB-KW"/>
</dbReference>
<sequence length="335" mass="36153">MNTEPLDVIIIGAGPAGLTASIYCSCFHLSHIIIGKTVGGQLQLAPDILNYPGFEDITGKELTERMVKQAAKRAKEVDADVNGELIEDEVIRIEQIKDHKFKIQTYKGEAFTCKSIILATGMERRKLNIPGEVEYTGKGVLYCATCEKQDYKGQICAVVGGANSAVQAAVQVAQVASKVYLIYRGSELRGDPVWLDQVEKSKNITVICNALVEKISGSDKELTGVNIFIKGNSDSKKQEIKLNKLFIEIGGVPGSALMIPIGVKMDKGGYVHVNQTLETNVPGVFAAGDLIHYGFSIEQIASAVGLGARAAATAFTYLKEDKSAPSVWGKSQIKR</sequence>
<dbReference type="InterPro" id="IPR023753">
    <property type="entry name" value="FAD/NAD-binding_dom"/>
</dbReference>